<reference evidence="2" key="2">
    <citation type="submission" date="2020-09" db="EMBL/GenBank/DDBJ databases">
        <authorList>
            <person name="Sun Q."/>
            <person name="Ohkuma M."/>
        </authorList>
    </citation>
    <scope>NUCLEOTIDE SEQUENCE</scope>
    <source>
        <strain evidence="2">JCM 3346</strain>
    </source>
</reference>
<dbReference type="AlphaFoldDB" id="A0A918C9Y9"/>
<dbReference type="InterPro" id="IPR032710">
    <property type="entry name" value="NTF2-like_dom_sf"/>
</dbReference>
<gene>
    <name evidence="2" type="ORF">GCM10010196_02300</name>
</gene>
<dbReference type="Proteomes" id="UP000610303">
    <property type="component" value="Unassembled WGS sequence"/>
</dbReference>
<dbReference type="RefSeq" id="WP_189083481.1">
    <property type="nucleotide sequence ID" value="NZ_BMRJ01000001.1"/>
</dbReference>
<dbReference type="InterPro" id="IPR037401">
    <property type="entry name" value="SnoaL-like"/>
</dbReference>
<dbReference type="Pfam" id="PF13474">
    <property type="entry name" value="SnoaL_3"/>
    <property type="match status" value="1"/>
</dbReference>
<organism evidence="2 3">
    <name type="scientific">Agromyces mediolanus</name>
    <name type="common">Corynebacterium mediolanum</name>
    <dbReference type="NCBI Taxonomy" id="41986"/>
    <lineage>
        <taxon>Bacteria</taxon>
        <taxon>Bacillati</taxon>
        <taxon>Actinomycetota</taxon>
        <taxon>Actinomycetes</taxon>
        <taxon>Micrococcales</taxon>
        <taxon>Microbacteriaceae</taxon>
        <taxon>Agromyces</taxon>
    </lineage>
</organism>
<keyword evidence="3" id="KW-1185">Reference proteome</keyword>
<evidence type="ECO:0000259" key="1">
    <source>
        <dbReference type="Pfam" id="PF13474"/>
    </source>
</evidence>
<name>A0A918C9Y9_AGRME</name>
<reference evidence="2" key="1">
    <citation type="journal article" date="2014" name="Int. J. Syst. Evol. Microbiol.">
        <title>Complete genome sequence of Corynebacterium casei LMG S-19264T (=DSM 44701T), isolated from a smear-ripened cheese.</title>
        <authorList>
            <consortium name="US DOE Joint Genome Institute (JGI-PGF)"/>
            <person name="Walter F."/>
            <person name="Albersmeier A."/>
            <person name="Kalinowski J."/>
            <person name="Ruckert C."/>
        </authorList>
    </citation>
    <scope>NUCLEOTIDE SEQUENCE</scope>
    <source>
        <strain evidence="2">JCM 3346</strain>
    </source>
</reference>
<dbReference type="SUPFAM" id="SSF54427">
    <property type="entry name" value="NTF2-like"/>
    <property type="match status" value="1"/>
</dbReference>
<evidence type="ECO:0000313" key="3">
    <source>
        <dbReference type="Proteomes" id="UP000610303"/>
    </source>
</evidence>
<comment type="caution">
    <text evidence="2">The sequence shown here is derived from an EMBL/GenBank/DDBJ whole genome shotgun (WGS) entry which is preliminary data.</text>
</comment>
<protein>
    <recommendedName>
        <fullName evidence="1">SnoaL-like domain-containing protein</fullName>
    </recommendedName>
</protein>
<sequence length="132" mass="14647">MTSASLDDFVVALYRDLGDRAAFDARLDPAVTVWETPWPTLMRGIAELDELRGPAVAPEDRAEPLPEVRPVEIVSDDFGDGTGLVRYVLEVRDPADGRLLERVRVTDVLRHGDEGWRIVHHHAQDLPADGAN</sequence>
<dbReference type="Gene3D" id="3.10.450.50">
    <property type="match status" value="1"/>
</dbReference>
<feature type="domain" description="SnoaL-like" evidence="1">
    <location>
        <begin position="18"/>
        <end position="123"/>
    </location>
</feature>
<proteinExistence type="predicted"/>
<dbReference type="EMBL" id="BMRJ01000001">
    <property type="protein sequence ID" value="GGR13306.1"/>
    <property type="molecule type" value="Genomic_DNA"/>
</dbReference>
<evidence type="ECO:0000313" key="2">
    <source>
        <dbReference type="EMBL" id="GGR13306.1"/>
    </source>
</evidence>
<accession>A0A918C9Y9</accession>